<dbReference type="SMR" id="A2EQW4"/>
<organism evidence="2 3">
    <name type="scientific">Trichomonas vaginalis (strain ATCC PRA-98 / G3)</name>
    <dbReference type="NCBI Taxonomy" id="412133"/>
    <lineage>
        <taxon>Eukaryota</taxon>
        <taxon>Metamonada</taxon>
        <taxon>Parabasalia</taxon>
        <taxon>Trichomonadida</taxon>
        <taxon>Trichomonadidae</taxon>
        <taxon>Trichomonas</taxon>
    </lineage>
</organism>
<dbReference type="Proteomes" id="UP000001542">
    <property type="component" value="Unassembled WGS sequence"/>
</dbReference>
<dbReference type="InParanoid" id="A2EQW4"/>
<keyword evidence="1" id="KW-0819">tRNA processing</keyword>
<dbReference type="GO" id="GO:1990904">
    <property type="term" value="C:ribonucleoprotein complex"/>
    <property type="evidence" value="ECO:0007669"/>
    <property type="project" value="UniProtKB-ARBA"/>
</dbReference>
<dbReference type="RefSeq" id="XP_001317161.1">
    <property type="nucleotide sequence ID" value="XM_001317126.1"/>
</dbReference>
<evidence type="ECO:0000313" key="3">
    <source>
        <dbReference type="Proteomes" id="UP000001542"/>
    </source>
</evidence>
<dbReference type="SUPFAM" id="SSF160350">
    <property type="entry name" value="Rnp2-like"/>
    <property type="match status" value="1"/>
</dbReference>
<accession>A2EQW4</accession>
<keyword evidence="3" id="KW-1185">Reference proteome</keyword>
<dbReference type="GO" id="GO:0008033">
    <property type="term" value="P:tRNA processing"/>
    <property type="evidence" value="ECO:0007669"/>
    <property type="project" value="UniProtKB-KW"/>
</dbReference>
<dbReference type="InterPro" id="IPR038085">
    <property type="entry name" value="Rnp2-like_sf"/>
</dbReference>
<protein>
    <submittedName>
        <fullName evidence="2">Uncharacterized protein</fullName>
    </submittedName>
</protein>
<dbReference type="AlphaFoldDB" id="A2EQW4"/>
<evidence type="ECO:0000313" key="2">
    <source>
        <dbReference type="EMBL" id="EAY04938.1"/>
    </source>
</evidence>
<dbReference type="KEGG" id="tva:4762794"/>
<dbReference type="GO" id="GO:1902555">
    <property type="term" value="C:endoribonuclease complex"/>
    <property type="evidence" value="ECO:0007669"/>
    <property type="project" value="UniProtKB-ARBA"/>
</dbReference>
<dbReference type="EMBL" id="DS113461">
    <property type="protein sequence ID" value="EAY04938.1"/>
    <property type="molecule type" value="Genomic_DNA"/>
</dbReference>
<dbReference type="VEuPathDB" id="TrichDB:TVAGG3_0693880"/>
<proteinExistence type="predicted"/>
<evidence type="ECO:0000256" key="1">
    <source>
        <dbReference type="ARBA" id="ARBA00022694"/>
    </source>
</evidence>
<dbReference type="Gene3D" id="3.30.70.3250">
    <property type="entry name" value="Ribonuclease P, Pop5 subunit"/>
    <property type="match status" value="1"/>
</dbReference>
<reference evidence="2" key="2">
    <citation type="journal article" date="2007" name="Science">
        <title>Draft genome sequence of the sexually transmitted pathogen Trichomonas vaginalis.</title>
        <authorList>
            <person name="Carlton J.M."/>
            <person name="Hirt R.P."/>
            <person name="Silva J.C."/>
            <person name="Delcher A.L."/>
            <person name="Schatz M."/>
            <person name="Zhao Q."/>
            <person name="Wortman J.R."/>
            <person name="Bidwell S.L."/>
            <person name="Alsmark U.C.M."/>
            <person name="Besteiro S."/>
            <person name="Sicheritz-Ponten T."/>
            <person name="Noel C.J."/>
            <person name="Dacks J.B."/>
            <person name="Foster P.G."/>
            <person name="Simillion C."/>
            <person name="Van de Peer Y."/>
            <person name="Miranda-Saavedra D."/>
            <person name="Barton G.J."/>
            <person name="Westrop G.D."/>
            <person name="Mueller S."/>
            <person name="Dessi D."/>
            <person name="Fiori P.L."/>
            <person name="Ren Q."/>
            <person name="Paulsen I."/>
            <person name="Zhang H."/>
            <person name="Bastida-Corcuera F.D."/>
            <person name="Simoes-Barbosa A."/>
            <person name="Brown M.T."/>
            <person name="Hayes R.D."/>
            <person name="Mukherjee M."/>
            <person name="Okumura C.Y."/>
            <person name="Schneider R."/>
            <person name="Smith A.J."/>
            <person name="Vanacova S."/>
            <person name="Villalvazo M."/>
            <person name="Haas B.J."/>
            <person name="Pertea M."/>
            <person name="Feldblyum T.V."/>
            <person name="Utterback T.R."/>
            <person name="Shu C.L."/>
            <person name="Osoegawa K."/>
            <person name="de Jong P.J."/>
            <person name="Hrdy I."/>
            <person name="Horvathova L."/>
            <person name="Zubacova Z."/>
            <person name="Dolezal P."/>
            <person name="Malik S.B."/>
            <person name="Logsdon J.M. Jr."/>
            <person name="Henze K."/>
            <person name="Gupta A."/>
            <person name="Wang C.C."/>
            <person name="Dunne R.L."/>
            <person name="Upcroft J.A."/>
            <person name="Upcroft P."/>
            <person name="White O."/>
            <person name="Salzberg S.L."/>
            <person name="Tang P."/>
            <person name="Chiu C.-H."/>
            <person name="Lee Y.-S."/>
            <person name="Embley T.M."/>
            <person name="Coombs G.H."/>
            <person name="Mottram J.C."/>
            <person name="Tachezy J."/>
            <person name="Fraser-Liggett C.M."/>
            <person name="Johnson P.J."/>
        </authorList>
    </citation>
    <scope>NUCLEOTIDE SEQUENCE [LARGE SCALE GENOMIC DNA]</scope>
    <source>
        <strain evidence="2">G3</strain>
    </source>
</reference>
<reference evidence="2" key="1">
    <citation type="submission" date="2006-10" db="EMBL/GenBank/DDBJ databases">
        <authorList>
            <person name="Amadeo P."/>
            <person name="Zhao Q."/>
            <person name="Wortman J."/>
            <person name="Fraser-Liggett C."/>
            <person name="Carlton J."/>
        </authorList>
    </citation>
    <scope>NUCLEOTIDE SEQUENCE</scope>
    <source>
        <strain evidence="2">G3</strain>
    </source>
</reference>
<gene>
    <name evidence="2" type="ORF">TVAG_039900</name>
</gene>
<name>A2EQW4_TRIV3</name>
<dbReference type="VEuPathDB" id="TrichDB:TVAG_039900"/>
<sequence>MSANKFAPATIRSKHRYYLVRIEKTKDNAVVQKEDFVKAIAEMYQQLFGTYYLNLLPMDVYDQGNDRFIVDTTPEFAVTFRTALTLPSPHQSIHKFEVISESSYLQPLIHDSRLFYPPLI</sequence>